<feature type="chain" id="PRO_5042896429" evidence="1">
    <location>
        <begin position="19"/>
        <end position="224"/>
    </location>
</feature>
<evidence type="ECO:0000313" key="2">
    <source>
        <dbReference type="EMBL" id="KAK5986392.1"/>
    </source>
</evidence>
<name>A0AAN8FY84_TRICO</name>
<sequence>MLHYALPCLLCIAGLAVAQAPNCDSYLICQSNLNDALNLTNPQPWFSPEEFRHKVEQYYQNQGAFGLRTVCKAFRQFKGCMGAEYSSCMSAGHFVTASVPIFETYQFISIFNQMHYVCGGGFQIYMDNDDCMSKAWGGETGNQLNACRYKFEKNSDASSEDAQTVKYLASTYLSCFEEQFKETCGVNSRDSQFWGCEYARVNVFTRFPQTDVGCVLPYAGGIIG</sequence>
<feature type="signal peptide" evidence="1">
    <location>
        <begin position="1"/>
        <end position="18"/>
    </location>
</feature>
<keyword evidence="1" id="KW-0732">Signal</keyword>
<reference evidence="2 3" key="1">
    <citation type="submission" date="2019-10" db="EMBL/GenBank/DDBJ databases">
        <title>Assembly and Annotation for the nematode Trichostrongylus colubriformis.</title>
        <authorList>
            <person name="Martin J."/>
        </authorList>
    </citation>
    <scope>NUCLEOTIDE SEQUENCE [LARGE SCALE GENOMIC DNA]</scope>
    <source>
        <strain evidence="2">G859</strain>
        <tissue evidence="2">Whole worm</tissue>
    </source>
</reference>
<comment type="caution">
    <text evidence="2">The sequence shown here is derived from an EMBL/GenBank/DDBJ whole genome shotgun (WGS) entry which is preliminary data.</text>
</comment>
<dbReference type="PANTHER" id="PTHR34311">
    <property type="entry name" value="PROTEIN CBG21698-RELATED"/>
    <property type="match status" value="1"/>
</dbReference>
<accession>A0AAN8FY84</accession>
<dbReference type="PANTHER" id="PTHR34311:SF10">
    <property type="entry name" value="NEMATODE SPECIFIC PEPTIDE FAMILY-RELATED"/>
    <property type="match status" value="1"/>
</dbReference>
<gene>
    <name evidence="2" type="ORF">GCK32_000367</name>
</gene>
<dbReference type="Proteomes" id="UP001331761">
    <property type="component" value="Unassembled WGS sequence"/>
</dbReference>
<evidence type="ECO:0000313" key="3">
    <source>
        <dbReference type="Proteomes" id="UP001331761"/>
    </source>
</evidence>
<proteinExistence type="predicted"/>
<evidence type="ECO:0000256" key="1">
    <source>
        <dbReference type="SAM" id="SignalP"/>
    </source>
</evidence>
<organism evidence="2 3">
    <name type="scientific">Trichostrongylus colubriformis</name>
    <name type="common">Black scour worm</name>
    <dbReference type="NCBI Taxonomy" id="6319"/>
    <lineage>
        <taxon>Eukaryota</taxon>
        <taxon>Metazoa</taxon>
        <taxon>Ecdysozoa</taxon>
        <taxon>Nematoda</taxon>
        <taxon>Chromadorea</taxon>
        <taxon>Rhabditida</taxon>
        <taxon>Rhabditina</taxon>
        <taxon>Rhabditomorpha</taxon>
        <taxon>Strongyloidea</taxon>
        <taxon>Trichostrongylidae</taxon>
        <taxon>Trichostrongylus</taxon>
    </lineage>
</organism>
<protein>
    <submittedName>
        <fullName evidence="2">Uncharacterized protein</fullName>
    </submittedName>
</protein>
<dbReference type="AlphaFoldDB" id="A0AAN8FY84"/>
<keyword evidence="3" id="KW-1185">Reference proteome</keyword>
<dbReference type="EMBL" id="WIXE01000648">
    <property type="protein sequence ID" value="KAK5986392.1"/>
    <property type="molecule type" value="Genomic_DNA"/>
</dbReference>